<evidence type="ECO:0000256" key="4">
    <source>
        <dbReference type="ARBA" id="ARBA00022555"/>
    </source>
</evidence>
<evidence type="ECO:0000256" key="2">
    <source>
        <dbReference type="ARBA" id="ARBA00006191"/>
    </source>
</evidence>
<evidence type="ECO:0000256" key="6">
    <source>
        <dbReference type="ARBA" id="ARBA00022694"/>
    </source>
</evidence>
<feature type="domain" description="Fe-S metabolism associated" evidence="13">
    <location>
        <begin position="469"/>
        <end position="519"/>
    </location>
</feature>
<evidence type="ECO:0000256" key="12">
    <source>
        <dbReference type="SAM" id="MobiDB-lite"/>
    </source>
</evidence>
<organism evidence="15 16">
    <name type="scientific">Besnoitia besnoiti</name>
    <name type="common">Apicomplexan protozoan</name>
    <dbReference type="NCBI Taxonomy" id="94643"/>
    <lineage>
        <taxon>Eukaryota</taxon>
        <taxon>Sar</taxon>
        <taxon>Alveolata</taxon>
        <taxon>Apicomplexa</taxon>
        <taxon>Conoidasida</taxon>
        <taxon>Coccidia</taxon>
        <taxon>Eucoccidiorida</taxon>
        <taxon>Eimeriorina</taxon>
        <taxon>Sarcocystidae</taxon>
        <taxon>Besnoitia</taxon>
    </lineage>
</organism>
<feature type="compositionally biased region" description="Pro residues" evidence="12">
    <location>
        <begin position="243"/>
        <end position="257"/>
    </location>
</feature>
<dbReference type="RefSeq" id="XP_029217923.1">
    <property type="nucleotide sequence ID" value="XM_029365439.1"/>
</dbReference>
<dbReference type="PANTHER" id="PTHR43052:SF1">
    <property type="entry name" value="TRNA-5-TAURINOMETHYLURIDINE 2-SULFURTRANSFERASE"/>
    <property type="match status" value="1"/>
</dbReference>
<feature type="compositionally biased region" description="Basic and acidic residues" evidence="12">
    <location>
        <begin position="1057"/>
        <end position="1066"/>
    </location>
</feature>
<feature type="region of interest" description="Disordered" evidence="12">
    <location>
        <begin position="642"/>
        <end position="670"/>
    </location>
</feature>
<evidence type="ECO:0000256" key="3">
    <source>
        <dbReference type="ARBA" id="ARBA00011953"/>
    </source>
</evidence>
<name>A0A2A9M9N2_BESBE</name>
<feature type="compositionally biased region" description="Low complexity" evidence="12">
    <location>
        <begin position="642"/>
        <end position="663"/>
    </location>
</feature>
<feature type="compositionally biased region" description="Low complexity" evidence="12">
    <location>
        <begin position="405"/>
        <end position="426"/>
    </location>
</feature>
<evidence type="ECO:0000313" key="16">
    <source>
        <dbReference type="Proteomes" id="UP000224006"/>
    </source>
</evidence>
<evidence type="ECO:0000256" key="9">
    <source>
        <dbReference type="ARBA" id="ARBA00022884"/>
    </source>
</evidence>
<feature type="region of interest" description="Disordered" evidence="12">
    <location>
        <begin position="220"/>
        <end position="259"/>
    </location>
</feature>
<evidence type="ECO:0000256" key="10">
    <source>
        <dbReference type="ARBA" id="ARBA00023157"/>
    </source>
</evidence>
<dbReference type="GeneID" id="40311992"/>
<dbReference type="InterPro" id="IPR051305">
    <property type="entry name" value="tRNA_2-thiouridylase_MnmA"/>
</dbReference>
<dbReference type="VEuPathDB" id="ToxoDB:BESB_070660"/>
<feature type="region of interest" description="Disordered" evidence="12">
    <location>
        <begin position="736"/>
        <end position="762"/>
    </location>
</feature>
<keyword evidence="10" id="KW-1015">Disulfide bond</keyword>
<evidence type="ECO:0000256" key="8">
    <source>
        <dbReference type="ARBA" id="ARBA00022840"/>
    </source>
</evidence>
<proteinExistence type="inferred from homology"/>
<gene>
    <name evidence="15" type="ORF">BESB_070660</name>
</gene>
<feature type="compositionally biased region" description="Basic and acidic residues" evidence="12">
    <location>
        <begin position="458"/>
        <end position="468"/>
    </location>
</feature>
<dbReference type="KEGG" id="bbes:BESB_070660"/>
<dbReference type="EMBL" id="NWUJ01000007">
    <property type="protein sequence ID" value="PFH33914.1"/>
    <property type="molecule type" value="Genomic_DNA"/>
</dbReference>
<keyword evidence="4" id="KW-0820">tRNA-binding</keyword>
<evidence type="ECO:0000259" key="14">
    <source>
        <dbReference type="Pfam" id="PF20258"/>
    </source>
</evidence>
<keyword evidence="16" id="KW-1185">Reference proteome</keyword>
<feature type="region of interest" description="Disordered" evidence="12">
    <location>
        <begin position="518"/>
        <end position="580"/>
    </location>
</feature>
<dbReference type="InterPro" id="IPR014729">
    <property type="entry name" value="Rossmann-like_a/b/a_fold"/>
</dbReference>
<dbReference type="SUPFAM" id="SSF82649">
    <property type="entry name" value="SufE/NifU"/>
    <property type="match status" value="1"/>
</dbReference>
<dbReference type="Gene3D" id="2.40.30.10">
    <property type="entry name" value="Translation factors"/>
    <property type="match status" value="1"/>
</dbReference>
<dbReference type="SUPFAM" id="SSF52402">
    <property type="entry name" value="Adenine nucleotide alpha hydrolases-like"/>
    <property type="match status" value="1"/>
</dbReference>
<dbReference type="Pfam" id="PF03054">
    <property type="entry name" value="tRNA_Me_trans"/>
    <property type="match status" value="3"/>
</dbReference>
<feature type="region of interest" description="Disordered" evidence="12">
    <location>
        <begin position="601"/>
        <end position="628"/>
    </location>
</feature>
<dbReference type="GO" id="GO:0061708">
    <property type="term" value="F:tRNA-5-taurinomethyluridine 2-sulfurtransferase"/>
    <property type="evidence" value="ECO:0007669"/>
    <property type="project" value="UniProtKB-EC"/>
</dbReference>
<dbReference type="Pfam" id="PF02657">
    <property type="entry name" value="SufE"/>
    <property type="match status" value="1"/>
</dbReference>
<comment type="caution">
    <text evidence="15">The sequence shown here is derived from an EMBL/GenBank/DDBJ whole genome shotgun (WGS) entry which is preliminary data.</text>
</comment>
<feature type="region of interest" description="Disordered" evidence="12">
    <location>
        <begin position="1027"/>
        <end position="1101"/>
    </location>
</feature>
<accession>A0A2A9M9N2</accession>
<feature type="compositionally biased region" description="Gly residues" evidence="12">
    <location>
        <begin position="738"/>
        <end position="747"/>
    </location>
</feature>
<dbReference type="GO" id="GO:0005524">
    <property type="term" value="F:ATP binding"/>
    <property type="evidence" value="ECO:0007669"/>
    <property type="project" value="UniProtKB-KW"/>
</dbReference>
<feature type="domain" description="tRNA-specific 2-thiouridylase MnmA-like C-terminal" evidence="14">
    <location>
        <begin position="1414"/>
        <end position="1445"/>
    </location>
</feature>
<feature type="region of interest" description="Disordered" evidence="12">
    <location>
        <begin position="43"/>
        <end position="71"/>
    </location>
</feature>
<dbReference type="InterPro" id="IPR004506">
    <property type="entry name" value="MnmA-like"/>
</dbReference>
<dbReference type="Gene3D" id="3.90.1010.10">
    <property type="match status" value="1"/>
</dbReference>
<evidence type="ECO:0000256" key="1">
    <source>
        <dbReference type="ARBA" id="ARBA00003986"/>
    </source>
</evidence>
<feature type="region of interest" description="Disordered" evidence="12">
    <location>
        <begin position="292"/>
        <end position="362"/>
    </location>
</feature>
<evidence type="ECO:0000313" key="15">
    <source>
        <dbReference type="EMBL" id="PFH33914.1"/>
    </source>
</evidence>
<dbReference type="GO" id="GO:0008033">
    <property type="term" value="P:tRNA processing"/>
    <property type="evidence" value="ECO:0007669"/>
    <property type="project" value="UniProtKB-KW"/>
</dbReference>
<dbReference type="InterPro" id="IPR046885">
    <property type="entry name" value="MnmA-like_C"/>
</dbReference>
<feature type="compositionally biased region" description="Basic and acidic residues" evidence="12">
    <location>
        <begin position="534"/>
        <end position="558"/>
    </location>
</feature>
<dbReference type="CDD" id="cd01998">
    <property type="entry name" value="MnmA_TRMU-like"/>
    <property type="match status" value="1"/>
</dbReference>
<dbReference type="GO" id="GO:0000049">
    <property type="term" value="F:tRNA binding"/>
    <property type="evidence" value="ECO:0007669"/>
    <property type="project" value="UniProtKB-KW"/>
</dbReference>
<dbReference type="EC" id="2.8.1.14" evidence="3"/>
<evidence type="ECO:0000256" key="11">
    <source>
        <dbReference type="ARBA" id="ARBA00049564"/>
    </source>
</evidence>
<keyword evidence="8" id="KW-0067">ATP-binding</keyword>
<feature type="compositionally biased region" description="Basic and acidic residues" evidence="12">
    <location>
        <begin position="325"/>
        <end position="350"/>
    </location>
</feature>
<dbReference type="Pfam" id="PF20258">
    <property type="entry name" value="tRNA_Me_trans_C"/>
    <property type="match status" value="1"/>
</dbReference>
<feature type="region of interest" description="Disordered" evidence="12">
    <location>
        <begin position="1134"/>
        <end position="1180"/>
    </location>
</feature>
<evidence type="ECO:0000259" key="13">
    <source>
        <dbReference type="Pfam" id="PF02657"/>
    </source>
</evidence>
<dbReference type="STRING" id="94643.A0A2A9M9N2"/>
<reference evidence="15 16" key="1">
    <citation type="submission" date="2017-09" db="EMBL/GenBank/DDBJ databases">
        <title>Genome sequencing of Besnoitia besnoiti strain Bb-Ger1.</title>
        <authorList>
            <person name="Schares G."/>
            <person name="Venepally P."/>
            <person name="Lorenzi H.A."/>
        </authorList>
    </citation>
    <scope>NUCLEOTIDE SEQUENCE [LARGE SCALE GENOMIC DNA]</scope>
    <source>
        <strain evidence="15 16">Bb-Ger1</strain>
    </source>
</reference>
<sequence length="1464" mass="154699">MLSLNSMADVSHLEQRGCARRTISAPAPTPFFSVSFEGAAGDRTQSCSSVPRSTAIHLEPGLPSRVGTGPRVASLSVRDEDARPRAAGAGPACVKPRRGCPIELKFVSACGRSTVPLLGGREEGRLWRRSDGAIAFLVSPVRRIASTSVRGWERLSILDRFDIGYRERRASSLRPAFPLLLSVSPSPPRPSARPSSVAFRRPSSRVWLDFGDRFPSSALAATPRSPSLVSAPPPLCPSLSNSPSPPPCTSPPPPRSLPPRLEALLSELKQPADLQAVFDKLVAFASDLPAPSPARKVAARRAAERDSLRESSPSSSPAFSSVNSAEERDSRPNATEMRHSRDEEGPRDASAEGDDPPQSWERVQGCTALVRIKATLCRPSSPGRKSCQTKGLLPQRQDPREDPPADLSLPSAASLLSSPAAASPALTGSRGGLRTEGTEDEGEPVTPLPAPRAAPADARGDAERRREGDKVYVHLRGWSDSLLVRGWLAILVRGLRNSTPEEILSLTLLDLLSAAGLKPSERSRPSGPASAEAAKAEHGGGEGEKAENRERREDRLPETRGGTRKKDAGERRREEEKRRLLVPQGLDNMLRSIQRQVRAELAGLEEEGEGDRTQANADTGEEEAGESGRVLFSLSSVERSEASALAAEEGGDSAAASSASSAEADARELERRGMRVSLPAAGARQEVAVLLSGGVDSSVSLRLLQRQGLPVRAFFIKIWLPEYLLMSRHLRRLQERSAGGGGGGGSQSAGEESLGETEGGRGAQGCGWQEDLKFAENVCRQAGVALEVLPLQEAYWDGVVEHMLQEARAGLTPNPDWWCNCRVKFGAFLDLLDSRGGGAPQADPLATRSDREAIAAAGGGVARLSPDLVSSAWAGDGDGLVASGHYARVLHWAGRGAGDEEGGPRRHARLFRGRDPRKDQSYFLSGLAQRQLRRLITPVGDFHKAEVRRLAASLALPTASRRDSQGLCFLGELPLSLFFQHFLGSAPGPVLHFPSCLALGSHAGLWNFTLGQRKNVTPCLDVARVRQLSSPQRPRAPAPTNKAQRGAAAGGVASGAEPHKGERSEPAEEASASGKWQPDEGGGSASEGRARTRASTDLDAGKRDLKQAYAARDSVSAPQGADGELVQCAYTPGSERGASKAANAPFQADAGRVQGDHRGERGRSATGEESAEAEGEAGAGSRLLASPVLSPAGGCHASRVPDKHFARGFLGPASLAGRWVVTGKHPPSNALFVVSEKEMNEALSVAARVHYSLAALAAGAGLAYPERRPEGGSHLLAFLLTLQQKFLLVEDLQWIAGGTPPPSVDSAEAVNAADAGEDADAFLQWAFGGVEATTQRDEVQSHLSVQVRHAGGSACTAIHGAVRLRLLPPAPHPRPCRSLSSATSFSLASSRARRGSGDGAAAESGRAEVGGWHAWIELAEPDHGLAPGQIAAIYQNDECLGAGRISAQQGEIALEAAMKAAGLM</sequence>
<comment type="function">
    <text evidence="1">Catalyzes the 2-thiolation of uridine at the wobble position (U34) of mitochondrial tRNA(Lys), tRNA(Glu) and tRNA(Gln). Required for the formation of 5-taurinomethyl-2-thiouridine (tm5s2U) of mitochondrial tRNA(Lys), tRNA(Glu), and tRNA(Gln) at the wobble position. ATP is required to activate the C2 atom of the wobble base.</text>
</comment>
<dbReference type="OrthoDB" id="333407at2759"/>
<protein>
    <recommendedName>
        <fullName evidence="3">tRNA-5-taurinomethyluridine 2-sulfurtransferase</fullName>
        <ecNumber evidence="3">2.8.1.14</ecNumber>
    </recommendedName>
</protein>
<dbReference type="Proteomes" id="UP000224006">
    <property type="component" value="Unassembled WGS sequence"/>
</dbReference>
<dbReference type="Gene3D" id="3.40.50.620">
    <property type="entry name" value="HUPs"/>
    <property type="match status" value="1"/>
</dbReference>
<keyword evidence="7" id="KW-0547">Nucleotide-binding</keyword>
<dbReference type="PANTHER" id="PTHR43052">
    <property type="match status" value="1"/>
</dbReference>
<feature type="compositionally biased region" description="Basic and acidic residues" evidence="12">
    <location>
        <begin position="1088"/>
        <end position="1101"/>
    </location>
</feature>
<dbReference type="InterPro" id="IPR003808">
    <property type="entry name" value="Fe-S_metab-assoc_dom"/>
</dbReference>
<evidence type="ECO:0000256" key="7">
    <source>
        <dbReference type="ARBA" id="ARBA00022741"/>
    </source>
</evidence>
<comment type="catalytic activity">
    <reaction evidence="11">
        <text>5-taurinomethyluridine(34) in tRNA + S-sulfanyl-L-cysteinyl-[protein] + AH2 + ATP = 5-taurinomethyl-2-thiouridine(34) in tRNA + L-cysteinyl-[protein] + A + AMP + diphosphate + H(+)</text>
        <dbReference type="Rhea" id="RHEA:47040"/>
        <dbReference type="Rhea" id="RHEA-COMP:10131"/>
        <dbReference type="Rhea" id="RHEA-COMP:11726"/>
        <dbReference type="Rhea" id="RHEA-COMP:11732"/>
        <dbReference type="Rhea" id="RHEA-COMP:11733"/>
        <dbReference type="ChEBI" id="CHEBI:13193"/>
        <dbReference type="ChEBI" id="CHEBI:15378"/>
        <dbReference type="ChEBI" id="CHEBI:17499"/>
        <dbReference type="ChEBI" id="CHEBI:29950"/>
        <dbReference type="ChEBI" id="CHEBI:30616"/>
        <dbReference type="ChEBI" id="CHEBI:33019"/>
        <dbReference type="ChEBI" id="CHEBI:61963"/>
        <dbReference type="ChEBI" id="CHEBI:87171"/>
        <dbReference type="ChEBI" id="CHEBI:87172"/>
        <dbReference type="ChEBI" id="CHEBI:456215"/>
        <dbReference type="EC" id="2.8.1.14"/>
    </reaction>
</comment>
<keyword evidence="9" id="KW-0694">RNA-binding</keyword>
<feature type="compositionally biased region" description="Low complexity" evidence="12">
    <location>
        <begin position="310"/>
        <end position="324"/>
    </location>
</feature>
<keyword evidence="5 15" id="KW-0808">Transferase</keyword>
<feature type="compositionally biased region" description="Polar residues" evidence="12">
    <location>
        <begin position="43"/>
        <end position="52"/>
    </location>
</feature>
<feature type="region of interest" description="Disordered" evidence="12">
    <location>
        <begin position="378"/>
        <end position="468"/>
    </location>
</feature>
<evidence type="ECO:0000256" key="5">
    <source>
        <dbReference type="ARBA" id="ARBA00022679"/>
    </source>
</evidence>
<feature type="compositionally biased region" description="Basic and acidic residues" evidence="12">
    <location>
        <begin position="1154"/>
        <end position="1163"/>
    </location>
</feature>
<comment type="similarity">
    <text evidence="2">Belongs to the MnmA/TRMU family.</text>
</comment>
<keyword evidence="6" id="KW-0819">tRNA processing</keyword>
<feature type="compositionally biased region" description="Basic and acidic residues" evidence="12">
    <location>
        <begin position="564"/>
        <end position="579"/>
    </location>
</feature>